<dbReference type="SUPFAM" id="SSF56601">
    <property type="entry name" value="beta-lactamase/transpeptidase-like"/>
    <property type="match status" value="1"/>
</dbReference>
<dbReference type="InterPro" id="IPR050491">
    <property type="entry name" value="AmpC-like"/>
</dbReference>
<sequence length="465" mass="51474">MFSKETKARLDEKLTAKCQEALVPGMALVISQRGEPVYENYYGYRNIAKKLPVTSDTIFGVASITKSLTALAVMQLRDAGKLRIEDKVLDWLPALKLPKADYAAKLEIRHLMSHTSGLPGMSLVHQARSSSILEDPDGEYLFGKVPRNPDKVIRNVYDLIEAIGNTDFTLLGPPGSVFNYSNEGFALLQAIIERASGTDFIDYIERNIFEPLGMKNAYFLTESITDKDNVTELYAYKKGKQDIFHSPAWWDVADIYTNGSLKCSPADLMKYIDVYRLNGIVDGQRIVSEKSIQEMTAPVAVLPTSGSYGYGIDINRFQQIDHFGHGGSIKGVSANFQVIKELDITASILINMAEVPAEAMLLSAIRTLLELPEKAETTVVNYPLSSEALRKFIGNYLSAEGHEAAVTMNDVGLTLHVESQATAIYPTSENDFLSATGDRYHFMMDGDKVTGIFIGKRIIPKVREA</sequence>
<keyword evidence="3" id="KW-1185">Reference proteome</keyword>
<evidence type="ECO:0000313" key="3">
    <source>
        <dbReference type="Proteomes" id="UP001228376"/>
    </source>
</evidence>
<dbReference type="Gene3D" id="3.40.710.10">
    <property type="entry name" value="DD-peptidase/beta-lactamase superfamily"/>
    <property type="match status" value="1"/>
</dbReference>
<dbReference type="PANTHER" id="PTHR46825">
    <property type="entry name" value="D-ALANYL-D-ALANINE-CARBOXYPEPTIDASE/ENDOPEPTIDASE AMPH"/>
    <property type="match status" value="1"/>
</dbReference>
<protein>
    <submittedName>
        <fullName evidence="2">Serine hydrolase domain-containing protein</fullName>
        <ecNumber evidence="2">3.1.1.103</ecNumber>
    </submittedName>
</protein>
<dbReference type="PANTHER" id="PTHR46825:SF9">
    <property type="entry name" value="BETA-LACTAMASE-RELATED DOMAIN-CONTAINING PROTEIN"/>
    <property type="match status" value="1"/>
</dbReference>
<keyword evidence="2" id="KW-0378">Hydrolase</keyword>
<dbReference type="Pfam" id="PF00144">
    <property type="entry name" value="Beta-lactamase"/>
    <property type="match status" value="1"/>
</dbReference>
<evidence type="ECO:0000259" key="1">
    <source>
        <dbReference type="Pfam" id="PF00144"/>
    </source>
</evidence>
<dbReference type="EMBL" id="JAROCA020000001">
    <property type="protein sequence ID" value="MDY0404854.1"/>
    <property type="molecule type" value="Genomic_DNA"/>
</dbReference>
<dbReference type="GO" id="GO:0016787">
    <property type="term" value="F:hydrolase activity"/>
    <property type="evidence" value="ECO:0007669"/>
    <property type="project" value="UniProtKB-KW"/>
</dbReference>
<organism evidence="2 3">
    <name type="scientific">Tigheibacillus jepli</name>
    <dbReference type="NCBI Taxonomy" id="3035914"/>
    <lineage>
        <taxon>Bacteria</taxon>
        <taxon>Bacillati</taxon>
        <taxon>Bacillota</taxon>
        <taxon>Bacilli</taxon>
        <taxon>Bacillales</taxon>
        <taxon>Bacillaceae</taxon>
        <taxon>Tigheibacillus</taxon>
    </lineage>
</organism>
<comment type="caution">
    <text evidence="2">The sequence shown here is derived from an EMBL/GenBank/DDBJ whole genome shotgun (WGS) entry which is preliminary data.</text>
</comment>
<dbReference type="EC" id="3.1.1.103" evidence="2"/>
<name>A0ABU5CEV1_9BACI</name>
<feature type="domain" description="Beta-lactamase-related" evidence="1">
    <location>
        <begin position="20"/>
        <end position="354"/>
    </location>
</feature>
<dbReference type="InterPro" id="IPR012338">
    <property type="entry name" value="Beta-lactam/transpept-like"/>
</dbReference>
<proteinExistence type="predicted"/>
<reference evidence="2 3" key="1">
    <citation type="submission" date="2023-10" db="EMBL/GenBank/DDBJ databases">
        <title>179-bfca-hs.</title>
        <authorList>
            <person name="Miliotis G."/>
            <person name="Sengupta P."/>
            <person name="Hameed A."/>
            <person name="Chuvochina M."/>
            <person name="Mcdonagh F."/>
            <person name="Simpson A.C."/>
            <person name="Singh N.K."/>
            <person name="Rekha P.D."/>
            <person name="Raman K."/>
            <person name="Hugenholtz P."/>
            <person name="Venkateswaran K."/>
        </authorList>
    </citation>
    <scope>NUCLEOTIDE SEQUENCE [LARGE SCALE GENOMIC DNA]</scope>
    <source>
        <strain evidence="2 3">179-BFC-A-HS</strain>
    </source>
</reference>
<dbReference type="InterPro" id="IPR001466">
    <property type="entry name" value="Beta-lactam-related"/>
</dbReference>
<evidence type="ECO:0000313" key="2">
    <source>
        <dbReference type="EMBL" id="MDY0404854.1"/>
    </source>
</evidence>
<dbReference type="Proteomes" id="UP001228376">
    <property type="component" value="Unassembled WGS sequence"/>
</dbReference>
<accession>A0ABU5CEV1</accession>
<dbReference type="RefSeq" id="WP_306068298.1">
    <property type="nucleotide sequence ID" value="NZ_JAROCA020000001.1"/>
</dbReference>
<gene>
    <name evidence="2" type="ORF">P5G51_005060</name>
</gene>